<protein>
    <submittedName>
        <fullName evidence="1">Uncharacterized protein</fullName>
    </submittedName>
</protein>
<gene>
    <name evidence="1" type="ORF">PL8927_270092</name>
</gene>
<name>A0A7Z9BHD1_9CYAN</name>
<dbReference type="EMBL" id="CZCU02000099">
    <property type="protein sequence ID" value="VXD13678.1"/>
    <property type="molecule type" value="Genomic_DNA"/>
</dbReference>
<evidence type="ECO:0000313" key="2">
    <source>
        <dbReference type="Proteomes" id="UP000184550"/>
    </source>
</evidence>
<evidence type="ECO:0000313" key="1">
    <source>
        <dbReference type="EMBL" id="VXD13678.1"/>
    </source>
</evidence>
<keyword evidence="2" id="KW-1185">Reference proteome</keyword>
<sequence length="45" mass="4944">MLLPLGHLGLQEKHCPQNQILSDLSNSTSQSSSSVWQMFITSLGE</sequence>
<proteinExistence type="predicted"/>
<dbReference type="Proteomes" id="UP000184550">
    <property type="component" value="Unassembled WGS sequence"/>
</dbReference>
<reference evidence="1" key="1">
    <citation type="submission" date="2019-10" db="EMBL/GenBank/DDBJ databases">
        <authorList>
            <consortium name="Genoscope - CEA"/>
            <person name="William W."/>
        </authorList>
    </citation>
    <scope>NUCLEOTIDE SEQUENCE [LARGE SCALE GENOMIC DNA]</scope>
    <source>
        <strain evidence="1">BBR_PRJEB10992</strain>
    </source>
</reference>
<comment type="caution">
    <text evidence="1">The sequence shown here is derived from an EMBL/GenBank/DDBJ whole genome shotgun (WGS) entry which is preliminary data.</text>
</comment>
<organism evidence="1 2">
    <name type="scientific">Planktothrix serta PCC 8927</name>
    <dbReference type="NCBI Taxonomy" id="671068"/>
    <lineage>
        <taxon>Bacteria</taxon>
        <taxon>Bacillati</taxon>
        <taxon>Cyanobacteriota</taxon>
        <taxon>Cyanophyceae</taxon>
        <taxon>Oscillatoriophycideae</taxon>
        <taxon>Oscillatoriales</taxon>
        <taxon>Microcoleaceae</taxon>
        <taxon>Planktothrix</taxon>
    </lineage>
</organism>
<dbReference type="AlphaFoldDB" id="A0A7Z9BHD1"/>
<accession>A0A7Z9BHD1</accession>